<evidence type="ECO:0000313" key="3">
    <source>
        <dbReference type="Proteomes" id="UP000050668"/>
    </source>
</evidence>
<reference evidence="3" key="1">
    <citation type="submission" date="2015-07" db="EMBL/GenBank/DDBJ databases">
        <title>Fjat-14205 dsm 2895.</title>
        <authorList>
            <person name="Liu B."/>
            <person name="Wang J."/>
            <person name="Zhu Y."/>
            <person name="Liu G."/>
            <person name="Chen Q."/>
            <person name="Chen Z."/>
            <person name="Lan J."/>
            <person name="Che J."/>
            <person name="Ge C."/>
            <person name="Shi H."/>
            <person name="Pan Z."/>
            <person name="Liu X."/>
        </authorList>
    </citation>
    <scope>NUCLEOTIDE SEQUENCE [LARGE SCALE GENOMIC DNA]</scope>
    <source>
        <strain evidence="3">DSM 25560</strain>
    </source>
</reference>
<proteinExistence type="predicted"/>
<accession>A0ABR5JY25</accession>
<dbReference type="Proteomes" id="UP000050668">
    <property type="component" value="Unassembled WGS sequence"/>
</dbReference>
<evidence type="ECO:0000259" key="1">
    <source>
        <dbReference type="Pfam" id="PF00561"/>
    </source>
</evidence>
<dbReference type="SUPFAM" id="SSF53474">
    <property type="entry name" value="alpha/beta-Hydrolases"/>
    <property type="match status" value="1"/>
</dbReference>
<gene>
    <name evidence="2" type="ORF">AEA09_02685</name>
</gene>
<dbReference type="Pfam" id="PF00561">
    <property type="entry name" value="Abhydrolase_1"/>
    <property type="match status" value="1"/>
</dbReference>
<dbReference type="InterPro" id="IPR050266">
    <property type="entry name" value="AB_hydrolase_sf"/>
</dbReference>
<organism evidence="2 3">
    <name type="scientific">Lysinibacillus contaminans</name>
    <dbReference type="NCBI Taxonomy" id="1293441"/>
    <lineage>
        <taxon>Bacteria</taxon>
        <taxon>Bacillati</taxon>
        <taxon>Bacillota</taxon>
        <taxon>Bacilli</taxon>
        <taxon>Bacillales</taxon>
        <taxon>Bacillaceae</taxon>
        <taxon>Lysinibacillus</taxon>
    </lineage>
</organism>
<dbReference type="RefSeq" id="WP_053582376.1">
    <property type="nucleotide sequence ID" value="NZ_LGRV01000003.1"/>
</dbReference>
<protein>
    <recommendedName>
        <fullName evidence="1">AB hydrolase-1 domain-containing protein</fullName>
    </recommendedName>
</protein>
<name>A0ABR5JY25_9BACI</name>
<keyword evidence="3" id="KW-1185">Reference proteome</keyword>
<dbReference type="PANTHER" id="PTHR43798:SF33">
    <property type="entry name" value="HYDROLASE, PUTATIVE (AFU_ORTHOLOGUE AFUA_2G14860)-RELATED"/>
    <property type="match status" value="1"/>
</dbReference>
<dbReference type="InterPro" id="IPR029058">
    <property type="entry name" value="AB_hydrolase_fold"/>
</dbReference>
<dbReference type="Gene3D" id="3.40.50.1820">
    <property type="entry name" value="alpha/beta hydrolase"/>
    <property type="match status" value="1"/>
</dbReference>
<evidence type="ECO:0000313" key="2">
    <source>
        <dbReference type="EMBL" id="KOS67567.1"/>
    </source>
</evidence>
<sequence length="276" mass="30868">MEQLLVDVGGRNLAVTMDGQGENTIVFLHGLTGHQYNFYHLVQLLKNNFKTVTVDLAGRGESDPSEKSSLQQHARDVKVLLEKLAIEEPILIGHSMGAFITSIIASEYPHIKGVVYLDGACKVDPVLSAALQPSLSRLQKMYDTKKQYLQEMQQLYALLGITWTEEIEKAVLYEVVETDGIWKSKMNVRNINEDLQGFADYNPKAIAEKVECPVLLVTATGNIGPLPALFAPHFFEDTKNYTKNIKTLVTPSNHYTMVGTHQPDMNQAVYDFVKLL</sequence>
<dbReference type="EMBL" id="LGRV01000003">
    <property type="protein sequence ID" value="KOS67567.1"/>
    <property type="molecule type" value="Genomic_DNA"/>
</dbReference>
<feature type="domain" description="AB hydrolase-1" evidence="1">
    <location>
        <begin position="24"/>
        <end position="144"/>
    </location>
</feature>
<dbReference type="PANTHER" id="PTHR43798">
    <property type="entry name" value="MONOACYLGLYCEROL LIPASE"/>
    <property type="match status" value="1"/>
</dbReference>
<dbReference type="InterPro" id="IPR000073">
    <property type="entry name" value="AB_hydrolase_1"/>
</dbReference>
<comment type="caution">
    <text evidence="2">The sequence shown here is derived from an EMBL/GenBank/DDBJ whole genome shotgun (WGS) entry which is preliminary data.</text>
</comment>